<dbReference type="Proteomes" id="UP000244940">
    <property type="component" value="Unassembled WGS sequence"/>
</dbReference>
<organism evidence="1 2">
    <name type="scientific">Pararhodobacter marinus</name>
    <dbReference type="NCBI Taxonomy" id="2184063"/>
    <lineage>
        <taxon>Bacteria</taxon>
        <taxon>Pseudomonadati</taxon>
        <taxon>Pseudomonadota</taxon>
        <taxon>Alphaproteobacteria</taxon>
        <taxon>Rhodobacterales</taxon>
        <taxon>Paracoccaceae</taxon>
        <taxon>Pararhodobacter</taxon>
    </lineage>
</organism>
<gene>
    <name evidence="1" type="ORF">C4N9_20445</name>
</gene>
<sequence length="146" mass="16491">MKSFLTRSRWSRVDFFALGFVLMALILPRTFPLLGRVEGFLFPAATDFTITRIETDSPSTTLIWGHLTRVRAACEFRAVAWALDGNGTSVPVIVEHLRGSIARPEGRSAFGPWRLSIAPDQMPATHAVVFHQCPWRPWLTETHLYP</sequence>
<dbReference type="RefSeq" id="WP_109535193.1">
    <property type="nucleotide sequence ID" value="NZ_QEYD01000016.1"/>
</dbReference>
<comment type="caution">
    <text evidence="1">The sequence shown here is derived from an EMBL/GenBank/DDBJ whole genome shotgun (WGS) entry which is preliminary data.</text>
</comment>
<proteinExistence type="predicted"/>
<dbReference type="GeneID" id="94367268"/>
<evidence type="ECO:0000313" key="2">
    <source>
        <dbReference type="Proteomes" id="UP000244940"/>
    </source>
</evidence>
<reference evidence="1 2" key="1">
    <citation type="submission" date="2018-05" db="EMBL/GenBank/DDBJ databases">
        <title>Pararhodobacter marina sp. nov., isolated from deep-sea water of the Indian Ocean.</title>
        <authorList>
            <person name="Lai Q.Sr."/>
            <person name="Liu X."/>
            <person name="Shao Z."/>
        </authorList>
    </citation>
    <scope>NUCLEOTIDE SEQUENCE [LARGE SCALE GENOMIC DNA]</scope>
    <source>
        <strain evidence="1 2">CIC4N-9</strain>
    </source>
</reference>
<dbReference type="EMBL" id="QEYD01000016">
    <property type="protein sequence ID" value="PWE26808.1"/>
    <property type="molecule type" value="Genomic_DNA"/>
</dbReference>
<dbReference type="AlphaFoldDB" id="A0A2U2C4J7"/>
<protein>
    <submittedName>
        <fullName evidence="1">Uncharacterized protein</fullName>
    </submittedName>
</protein>
<accession>A0A2U2C4J7</accession>
<name>A0A2U2C4J7_9RHOB</name>
<evidence type="ECO:0000313" key="1">
    <source>
        <dbReference type="EMBL" id="PWE26808.1"/>
    </source>
</evidence>
<keyword evidence="2" id="KW-1185">Reference proteome</keyword>
<dbReference type="OrthoDB" id="7658967at2"/>